<feature type="transmembrane region" description="Helical" evidence="6">
    <location>
        <begin position="284"/>
        <end position="304"/>
    </location>
</feature>
<dbReference type="RefSeq" id="WP_019018779.1">
    <property type="nucleotide sequence ID" value="NZ_BMXD01000001.1"/>
</dbReference>
<organism evidence="7 8">
    <name type="scientific">Modicisalibacter luteus</name>
    <dbReference type="NCBI Taxonomy" id="453962"/>
    <lineage>
        <taxon>Bacteria</taxon>
        <taxon>Pseudomonadati</taxon>
        <taxon>Pseudomonadota</taxon>
        <taxon>Gammaproteobacteria</taxon>
        <taxon>Oceanospirillales</taxon>
        <taxon>Halomonadaceae</taxon>
        <taxon>Modicisalibacter</taxon>
    </lineage>
</organism>
<feature type="transmembrane region" description="Helical" evidence="6">
    <location>
        <begin position="106"/>
        <end position="128"/>
    </location>
</feature>
<accession>A0ABV7M4C5</accession>
<feature type="transmembrane region" description="Helical" evidence="6">
    <location>
        <begin position="62"/>
        <end position="85"/>
    </location>
</feature>
<dbReference type="Proteomes" id="UP001595640">
    <property type="component" value="Unassembled WGS sequence"/>
</dbReference>
<dbReference type="InterPro" id="IPR002797">
    <property type="entry name" value="Polysacc_synth"/>
</dbReference>
<evidence type="ECO:0000313" key="7">
    <source>
        <dbReference type="EMBL" id="MFC3293689.1"/>
    </source>
</evidence>
<feature type="transmembrane region" description="Helical" evidence="6">
    <location>
        <begin position="140"/>
        <end position="164"/>
    </location>
</feature>
<name>A0ABV7M4C5_9GAMM</name>
<dbReference type="EMBL" id="JBHRUH010000031">
    <property type="protein sequence ID" value="MFC3293689.1"/>
    <property type="molecule type" value="Genomic_DNA"/>
</dbReference>
<dbReference type="Pfam" id="PF01943">
    <property type="entry name" value="Polysacc_synt"/>
    <property type="match status" value="1"/>
</dbReference>
<reference evidence="8" key="1">
    <citation type="journal article" date="2019" name="Int. J. Syst. Evol. Microbiol.">
        <title>The Global Catalogue of Microorganisms (GCM) 10K type strain sequencing project: providing services to taxonomists for standard genome sequencing and annotation.</title>
        <authorList>
            <consortium name="The Broad Institute Genomics Platform"/>
            <consortium name="The Broad Institute Genome Sequencing Center for Infectious Disease"/>
            <person name="Wu L."/>
            <person name="Ma J."/>
        </authorList>
    </citation>
    <scope>NUCLEOTIDE SEQUENCE [LARGE SCALE GENOMIC DNA]</scope>
    <source>
        <strain evidence="8">KCTC 12847</strain>
    </source>
</reference>
<dbReference type="PANTHER" id="PTHR30250:SF11">
    <property type="entry name" value="O-ANTIGEN TRANSPORTER-RELATED"/>
    <property type="match status" value="1"/>
</dbReference>
<evidence type="ECO:0000256" key="6">
    <source>
        <dbReference type="SAM" id="Phobius"/>
    </source>
</evidence>
<proteinExistence type="predicted"/>
<feature type="transmembrane region" description="Helical" evidence="6">
    <location>
        <begin position="176"/>
        <end position="195"/>
    </location>
</feature>
<gene>
    <name evidence="7" type="ORF">ACFOEI_16695</name>
</gene>
<evidence type="ECO:0000313" key="8">
    <source>
        <dbReference type="Proteomes" id="UP001595640"/>
    </source>
</evidence>
<keyword evidence="2" id="KW-1003">Cell membrane</keyword>
<feature type="transmembrane region" description="Helical" evidence="6">
    <location>
        <begin position="415"/>
        <end position="434"/>
    </location>
</feature>
<evidence type="ECO:0000256" key="2">
    <source>
        <dbReference type="ARBA" id="ARBA00022475"/>
    </source>
</evidence>
<sequence>MLQLKLDRFGRWVAMVRGDGLPAQLMRGALGVGGLNLLALPLVLASSILLARGLGPEGFGRYTFVITLITTLSIPLAPALMQLTTRETAGMHLTGDNSRIRALLQWANHYVLLGSVMVITVVGGVALWNADWRDDDRWTLLLLGLMALPLLGLNAVRAGVLAGLRRVVQGQFPDLFVRPLVLLLAAVTMLVAGALTPLTAVVSFLAGAVMAFAVGAALLKRTIPESEEESVPKDSVQNRQWLRAWLPFTLLAAASTLNAQIGILLLGWLSTDDQVAAMQVAERGAMLVVMSLTVMNLVIGPHITQVYRSGDRKRLQALSRQSARMALVVALPIALPLIFFGGPIISIVFGANYAEIATLPLAILAVGQLINVVFGSVGRLLVMSGYEKHSLIAQFIALVVAVAGCFALIPNYGAVGAASAISFGLMVWNLMLSYKVYKILGIRPGAV</sequence>
<feature type="transmembrane region" description="Helical" evidence="6">
    <location>
        <begin position="29"/>
        <end position="50"/>
    </location>
</feature>
<dbReference type="PANTHER" id="PTHR30250">
    <property type="entry name" value="PST FAMILY PREDICTED COLANIC ACID TRANSPORTER"/>
    <property type="match status" value="1"/>
</dbReference>
<evidence type="ECO:0000256" key="5">
    <source>
        <dbReference type="ARBA" id="ARBA00023136"/>
    </source>
</evidence>
<evidence type="ECO:0000256" key="3">
    <source>
        <dbReference type="ARBA" id="ARBA00022692"/>
    </source>
</evidence>
<comment type="caution">
    <text evidence="7">The sequence shown here is derived from an EMBL/GenBank/DDBJ whole genome shotgun (WGS) entry which is preliminary data.</text>
</comment>
<feature type="transmembrane region" description="Helical" evidence="6">
    <location>
        <begin position="244"/>
        <end position="269"/>
    </location>
</feature>
<keyword evidence="4 6" id="KW-1133">Transmembrane helix</keyword>
<evidence type="ECO:0000256" key="1">
    <source>
        <dbReference type="ARBA" id="ARBA00004651"/>
    </source>
</evidence>
<comment type="subcellular location">
    <subcellularLocation>
        <location evidence="1">Cell membrane</location>
        <topology evidence="1">Multi-pass membrane protein</topology>
    </subcellularLocation>
</comment>
<feature type="transmembrane region" description="Helical" evidence="6">
    <location>
        <begin position="325"/>
        <end position="349"/>
    </location>
</feature>
<keyword evidence="8" id="KW-1185">Reference proteome</keyword>
<evidence type="ECO:0000256" key="4">
    <source>
        <dbReference type="ARBA" id="ARBA00022989"/>
    </source>
</evidence>
<keyword evidence="3 6" id="KW-0812">Transmembrane</keyword>
<feature type="transmembrane region" description="Helical" evidence="6">
    <location>
        <begin position="361"/>
        <end position="382"/>
    </location>
</feature>
<keyword evidence="5 6" id="KW-0472">Membrane</keyword>
<protein>
    <submittedName>
        <fullName evidence="7">Oligosaccharide flippase family protein</fullName>
    </submittedName>
</protein>
<dbReference type="InterPro" id="IPR050833">
    <property type="entry name" value="Poly_Biosynth_Transport"/>
</dbReference>
<feature type="transmembrane region" description="Helical" evidence="6">
    <location>
        <begin position="391"/>
        <end position="409"/>
    </location>
</feature>